<reference evidence="1" key="1">
    <citation type="submission" date="2015-04" db="UniProtKB">
        <authorList>
            <consortium name="EnsemblPlants"/>
        </authorList>
    </citation>
    <scope>IDENTIFICATION</scope>
</reference>
<dbReference type="Gramene" id="OPUNC07G01560.3">
    <property type="protein sequence ID" value="OPUNC07G01560.3"/>
    <property type="gene ID" value="OPUNC07G01560"/>
</dbReference>
<keyword evidence="2" id="KW-1185">Reference proteome</keyword>
<dbReference type="Gramene" id="OPUNC07G01560.5">
    <property type="protein sequence ID" value="OPUNC07G01560.5"/>
    <property type="gene ID" value="OPUNC07G01560"/>
</dbReference>
<dbReference type="Gramene" id="OPUNC07G01560.4">
    <property type="protein sequence ID" value="OPUNC07G01560.4"/>
    <property type="gene ID" value="OPUNC07G01560"/>
</dbReference>
<dbReference type="Proteomes" id="UP000026962">
    <property type="component" value="Chromosome 7"/>
</dbReference>
<sequence length="154" mass="17265">MVTSLRRHQHRRAPCVLAERRRGGHDDLHFLRPKTNLKYTAAIDGRDVDMFSNHNTDLLVQIKALMNMDMLLPGAVIRQVECSSGTIPVSCRTNQHNLEGLPLTLLVITVWNPTENRRCPVPSPGVDGEGDPDELGTGNWIPHQQVVSFNVIEQ</sequence>
<dbReference type="EnsemblPlants" id="OPUNC07G01560.2">
    <property type="protein sequence ID" value="OPUNC07G01560.2"/>
    <property type="gene ID" value="OPUNC07G01560"/>
</dbReference>
<organism evidence="1">
    <name type="scientific">Oryza punctata</name>
    <name type="common">Red rice</name>
    <dbReference type="NCBI Taxonomy" id="4537"/>
    <lineage>
        <taxon>Eukaryota</taxon>
        <taxon>Viridiplantae</taxon>
        <taxon>Streptophyta</taxon>
        <taxon>Embryophyta</taxon>
        <taxon>Tracheophyta</taxon>
        <taxon>Spermatophyta</taxon>
        <taxon>Magnoliopsida</taxon>
        <taxon>Liliopsida</taxon>
        <taxon>Poales</taxon>
        <taxon>Poaceae</taxon>
        <taxon>BOP clade</taxon>
        <taxon>Oryzoideae</taxon>
        <taxon>Oryzeae</taxon>
        <taxon>Oryzinae</taxon>
        <taxon>Oryza</taxon>
    </lineage>
</organism>
<proteinExistence type="predicted"/>
<protein>
    <submittedName>
        <fullName evidence="1">Uncharacterized protein</fullName>
    </submittedName>
</protein>
<dbReference type="Gramene" id="OPUNC07G01560.2">
    <property type="protein sequence ID" value="OPUNC07G01560.2"/>
    <property type="gene ID" value="OPUNC07G01560"/>
</dbReference>
<name>A0A0E0LGK6_ORYPU</name>
<dbReference type="Gramene" id="OPUNC07G01560.7">
    <property type="protein sequence ID" value="OPUNC07G01560.7"/>
    <property type="gene ID" value="OPUNC07G01560"/>
</dbReference>
<dbReference type="EnsemblPlants" id="OPUNC07G01560.4">
    <property type="protein sequence ID" value="OPUNC07G01560.4"/>
    <property type="gene ID" value="OPUNC07G01560"/>
</dbReference>
<dbReference type="AlphaFoldDB" id="A0A0E0LGK6"/>
<dbReference type="EnsemblPlants" id="OPUNC07G01560.1">
    <property type="protein sequence ID" value="OPUNC07G01560.1"/>
    <property type="gene ID" value="OPUNC07G01560"/>
</dbReference>
<evidence type="ECO:0000313" key="2">
    <source>
        <dbReference type="Proteomes" id="UP000026962"/>
    </source>
</evidence>
<reference evidence="1" key="2">
    <citation type="submission" date="2018-05" db="EMBL/GenBank/DDBJ databases">
        <title>OpunRS2 (Oryza punctata Reference Sequence Version 2).</title>
        <authorList>
            <person name="Zhang J."/>
            <person name="Kudrna D."/>
            <person name="Lee S."/>
            <person name="Talag J."/>
            <person name="Welchert J."/>
            <person name="Wing R.A."/>
        </authorList>
    </citation>
    <scope>NUCLEOTIDE SEQUENCE [LARGE SCALE GENOMIC DNA]</scope>
</reference>
<dbReference type="EnsemblPlants" id="OPUNC07G01560.3">
    <property type="protein sequence ID" value="OPUNC07G01560.3"/>
    <property type="gene ID" value="OPUNC07G01560"/>
</dbReference>
<evidence type="ECO:0000313" key="1">
    <source>
        <dbReference type="EnsemblPlants" id="OPUNC07G01560.5"/>
    </source>
</evidence>
<dbReference type="EnsemblPlants" id="OPUNC07G01560.7">
    <property type="protein sequence ID" value="OPUNC07G01560.7"/>
    <property type="gene ID" value="OPUNC07G01560"/>
</dbReference>
<accession>A0A0E0LGK6</accession>
<dbReference type="Gramene" id="OPUNC07G01560.1">
    <property type="protein sequence ID" value="OPUNC07G01560.1"/>
    <property type="gene ID" value="OPUNC07G01560"/>
</dbReference>
<dbReference type="HOGENOM" id="CLU_1707169_0_0_1"/>
<dbReference type="EnsemblPlants" id="OPUNC07G01560.5">
    <property type="protein sequence ID" value="OPUNC07G01560.5"/>
    <property type="gene ID" value="OPUNC07G01560"/>
</dbReference>